<comment type="caution">
    <text evidence="1">The sequence shown here is derived from an EMBL/GenBank/DDBJ whole genome shotgun (WGS) entry which is preliminary data.</text>
</comment>
<protein>
    <submittedName>
        <fullName evidence="1">Uncharacterized protein</fullName>
    </submittedName>
</protein>
<name>A0A1V2K4Z5_PSECE</name>
<dbReference type="AlphaFoldDB" id="A0A1V2K4Z5"/>
<sequence>MKLDRSLQRKILTGLAAVYPRSPSYAEYDEIAEGVDEDVFDANLYYLAQHGLVAECMSFAMSGEILINMGKLACTAQGMDFLAGDGGLSAILGTVTVKLHEDTLRQLIEAKVKASDAPEDQKTGILKALREAPGDAIKHLTEKLLDLGLENAPKAFPIIQTLLQSGHS</sequence>
<organism evidence="1 2">
    <name type="scientific">Pseudomonas cedrina subsp. cedrina</name>
    <dbReference type="NCBI Taxonomy" id="76762"/>
    <lineage>
        <taxon>Bacteria</taxon>
        <taxon>Pseudomonadati</taxon>
        <taxon>Pseudomonadota</taxon>
        <taxon>Gammaproteobacteria</taxon>
        <taxon>Pseudomonadales</taxon>
        <taxon>Pseudomonadaceae</taxon>
        <taxon>Pseudomonas</taxon>
    </lineage>
</organism>
<accession>A0A1V2K4Z5</accession>
<gene>
    <name evidence="1" type="ORF">BLL36_18075</name>
</gene>
<evidence type="ECO:0000313" key="1">
    <source>
        <dbReference type="EMBL" id="ONH52783.1"/>
    </source>
</evidence>
<dbReference type="RefSeq" id="WP_076952773.1">
    <property type="nucleotide sequence ID" value="NZ_MNPW01000008.1"/>
</dbReference>
<dbReference type="OrthoDB" id="7284604at2"/>
<reference evidence="1 2" key="1">
    <citation type="submission" date="2016-10" db="EMBL/GenBank/DDBJ databases">
        <title>Pseudomonas lactis sp. nov. and Pseudomonas paralactis sp. nov., isolated from bovine raw milk.</title>
        <authorList>
            <person name="Von Neubeck M."/>
            <person name="Huptas C."/>
            <person name="Glueck C."/>
            <person name="Krewinkel M."/>
            <person name="Stoeckel M."/>
            <person name="Stressler T."/>
            <person name="Fischer L."/>
            <person name="Hinrichs J."/>
            <person name="Scherer S."/>
            <person name="Wenning M."/>
        </authorList>
    </citation>
    <scope>NUCLEOTIDE SEQUENCE [LARGE SCALE GENOMIC DNA]</scope>
    <source>
        <strain evidence="1 2">DSM 17516</strain>
    </source>
</reference>
<dbReference type="EMBL" id="MNPW01000008">
    <property type="protein sequence ID" value="ONH52783.1"/>
    <property type="molecule type" value="Genomic_DNA"/>
</dbReference>
<proteinExistence type="predicted"/>
<evidence type="ECO:0000313" key="2">
    <source>
        <dbReference type="Proteomes" id="UP000189295"/>
    </source>
</evidence>
<dbReference type="Proteomes" id="UP000189295">
    <property type="component" value="Unassembled WGS sequence"/>
</dbReference>